<dbReference type="Proteomes" id="UP000887540">
    <property type="component" value="Unplaced"/>
</dbReference>
<dbReference type="AlphaFoldDB" id="A0A914D287"/>
<name>A0A914D287_9BILA</name>
<protein>
    <submittedName>
        <fullName evidence="3">Transmembrane protein</fullName>
    </submittedName>
</protein>
<evidence type="ECO:0000256" key="1">
    <source>
        <dbReference type="SAM" id="Phobius"/>
    </source>
</evidence>
<keyword evidence="2" id="KW-1185">Reference proteome</keyword>
<organism evidence="2 3">
    <name type="scientific">Acrobeloides nanus</name>
    <dbReference type="NCBI Taxonomy" id="290746"/>
    <lineage>
        <taxon>Eukaryota</taxon>
        <taxon>Metazoa</taxon>
        <taxon>Ecdysozoa</taxon>
        <taxon>Nematoda</taxon>
        <taxon>Chromadorea</taxon>
        <taxon>Rhabditida</taxon>
        <taxon>Tylenchina</taxon>
        <taxon>Cephalobomorpha</taxon>
        <taxon>Cephaloboidea</taxon>
        <taxon>Cephalobidae</taxon>
        <taxon>Acrobeloides</taxon>
    </lineage>
</organism>
<feature type="transmembrane region" description="Helical" evidence="1">
    <location>
        <begin position="28"/>
        <end position="45"/>
    </location>
</feature>
<evidence type="ECO:0000313" key="3">
    <source>
        <dbReference type="WBParaSite" id="ACRNAN_scaffold17848.g20958.t1"/>
    </source>
</evidence>
<keyword evidence="1" id="KW-1133">Transmembrane helix</keyword>
<feature type="transmembrane region" description="Helical" evidence="1">
    <location>
        <begin position="51"/>
        <end position="68"/>
    </location>
</feature>
<sequence length="93" mass="10244">MHSVLTRNQDINDPEYFKCCCGCHVKQGALVIAIISMVVSFLSLFSGNVNSILGIIVVIVAGALVIYADQQEKAWAYIPFLVVQHSMITIRAF</sequence>
<accession>A0A914D287</accession>
<keyword evidence="1" id="KW-0472">Membrane</keyword>
<evidence type="ECO:0000313" key="2">
    <source>
        <dbReference type="Proteomes" id="UP000887540"/>
    </source>
</evidence>
<reference evidence="3" key="1">
    <citation type="submission" date="2022-11" db="UniProtKB">
        <authorList>
            <consortium name="WormBaseParasite"/>
        </authorList>
    </citation>
    <scope>IDENTIFICATION</scope>
</reference>
<proteinExistence type="predicted"/>
<dbReference type="WBParaSite" id="ACRNAN_scaffold17848.g20958.t1">
    <property type="protein sequence ID" value="ACRNAN_scaffold17848.g20958.t1"/>
    <property type="gene ID" value="ACRNAN_scaffold17848.g20958"/>
</dbReference>
<keyword evidence="1" id="KW-0812">Transmembrane</keyword>